<dbReference type="RefSeq" id="WP_115856393.1">
    <property type="nucleotide sequence ID" value="NZ_CAJUZR010000066.1"/>
</dbReference>
<sequence>MKRNTTNEILGSSVKSFSKDEMEDLFETSDSDVRFTPILRAGKTVGKSTKACGGGGVSAISGIASYANDCLG</sequence>
<dbReference type="AlphaFoldDB" id="A0AAX1RUD5"/>
<dbReference type="Proteomes" id="UP000256337">
    <property type="component" value="Unassembled WGS sequence"/>
</dbReference>
<evidence type="ECO:0008006" key="3">
    <source>
        <dbReference type="Google" id="ProtNLM"/>
    </source>
</evidence>
<organism evidence="1 2">
    <name type="scientific">Staphylococcus felis</name>
    <dbReference type="NCBI Taxonomy" id="46127"/>
    <lineage>
        <taxon>Bacteria</taxon>
        <taxon>Bacillati</taxon>
        <taxon>Bacillota</taxon>
        <taxon>Bacilli</taxon>
        <taxon>Bacillales</taxon>
        <taxon>Staphylococcaceae</taxon>
        <taxon>Staphylococcus</taxon>
    </lineage>
</organism>
<comment type="caution">
    <text evidence="1">The sequence shown here is derived from an EMBL/GenBank/DDBJ whole genome shotgun (WGS) entry which is preliminary data.</text>
</comment>
<accession>A0AAX1RUD5</accession>
<gene>
    <name evidence="1" type="ORF">DOS76_09520</name>
</gene>
<evidence type="ECO:0000313" key="2">
    <source>
        <dbReference type="Proteomes" id="UP000256337"/>
    </source>
</evidence>
<protein>
    <recommendedName>
        <fullName evidence="3">Type 2 lantibiotic</fullName>
    </recommendedName>
</protein>
<dbReference type="EMBL" id="QKYD01000134">
    <property type="protein sequence ID" value="REI20191.1"/>
    <property type="molecule type" value="Genomic_DNA"/>
</dbReference>
<evidence type="ECO:0000313" key="1">
    <source>
        <dbReference type="EMBL" id="REI20191.1"/>
    </source>
</evidence>
<reference evidence="1 2" key="1">
    <citation type="journal article" date="2018" name="Vet. Microbiol.">
        <title>Characterisation of Staphylococcus felis isolated from cats using whole genome sequencing.</title>
        <authorList>
            <person name="Worthing K."/>
            <person name="Pang S."/>
            <person name="Trott D.J."/>
            <person name="Abraham S."/>
            <person name="Coombs G.W."/>
            <person name="Jordan D."/>
            <person name="McIntyre L."/>
            <person name="Davies M.R."/>
            <person name="Norris J."/>
        </authorList>
    </citation>
    <scope>NUCLEOTIDE SEQUENCE [LARGE SCALE GENOMIC DNA]</scope>
    <source>
        <strain evidence="1 2">F25</strain>
    </source>
</reference>
<name>A0AAX1RUD5_9STAP</name>
<proteinExistence type="predicted"/>